<organism evidence="1">
    <name type="scientific">Brassica cretica</name>
    <name type="common">Mustard</name>
    <dbReference type="NCBI Taxonomy" id="69181"/>
    <lineage>
        <taxon>Eukaryota</taxon>
        <taxon>Viridiplantae</taxon>
        <taxon>Streptophyta</taxon>
        <taxon>Embryophyta</taxon>
        <taxon>Tracheophyta</taxon>
        <taxon>Spermatophyta</taxon>
        <taxon>Magnoliopsida</taxon>
        <taxon>eudicotyledons</taxon>
        <taxon>Gunneridae</taxon>
        <taxon>Pentapetalae</taxon>
        <taxon>rosids</taxon>
        <taxon>malvids</taxon>
        <taxon>Brassicales</taxon>
        <taxon>Brassicaceae</taxon>
        <taxon>Brassiceae</taxon>
        <taxon>Brassica</taxon>
    </lineage>
</organism>
<dbReference type="EMBL" id="QGKY02000164">
    <property type="protein sequence ID" value="KAF2593689.1"/>
    <property type="molecule type" value="Genomic_DNA"/>
</dbReference>
<name>A0A8S9KHK6_BRACR</name>
<evidence type="ECO:0000313" key="1">
    <source>
        <dbReference type="EMBL" id="KAF2593689.1"/>
    </source>
</evidence>
<reference evidence="1" key="1">
    <citation type="submission" date="2019-12" db="EMBL/GenBank/DDBJ databases">
        <title>Genome sequencing and annotation of Brassica cretica.</title>
        <authorList>
            <person name="Studholme D.J."/>
            <person name="Sarris P.F."/>
        </authorList>
    </citation>
    <scope>NUCLEOTIDE SEQUENCE</scope>
    <source>
        <strain evidence="1">PFS-102/07</strain>
        <tissue evidence="1">Leaf</tissue>
    </source>
</reference>
<gene>
    <name evidence="1" type="ORF">F2Q70_00042964</name>
</gene>
<proteinExistence type="predicted"/>
<dbReference type="AlphaFoldDB" id="A0A8S9KHK6"/>
<comment type="caution">
    <text evidence="1">The sequence shown here is derived from an EMBL/GenBank/DDBJ whole genome shotgun (WGS) entry which is preliminary data.</text>
</comment>
<sequence length="113" mass="12772">MPLEPRASWFSPKCIEAQQLTGHLRVKHCFVAGRESGAMIYFTGEVSARERIHRRMVDRHRDCLMLELGLHSCSAMNSVSGLRFSFSYLAGQLPCFSLLLPFPPLSGETDEQE</sequence>
<accession>A0A8S9KHK6</accession>
<protein>
    <submittedName>
        <fullName evidence="1">Uncharacterized protein</fullName>
    </submittedName>
</protein>